<dbReference type="InterPro" id="IPR007362">
    <property type="entry name" value="DUF429"/>
</dbReference>
<dbReference type="eggNOG" id="COG0346">
    <property type="taxonomic scope" value="Bacteria"/>
</dbReference>
<dbReference type="AlphaFoldDB" id="U2E607"/>
<dbReference type="EC" id="4.4.1.5" evidence="2"/>
<dbReference type="PANTHER" id="PTHR36503">
    <property type="entry name" value="BLR2520 PROTEIN"/>
    <property type="match status" value="1"/>
</dbReference>
<dbReference type="Gene3D" id="3.10.180.10">
    <property type="entry name" value="2,3-Dihydroxybiphenyl 1,2-Dioxygenase, domain 1"/>
    <property type="match status" value="1"/>
</dbReference>
<dbReference type="GO" id="GO:0004462">
    <property type="term" value="F:lactoylglutathione lyase activity"/>
    <property type="evidence" value="ECO:0007669"/>
    <property type="project" value="UniProtKB-EC"/>
</dbReference>
<name>U2E607_9GAMM</name>
<dbReference type="InterPro" id="IPR037523">
    <property type="entry name" value="VOC_core"/>
</dbReference>
<evidence type="ECO:0000313" key="3">
    <source>
        <dbReference type="Proteomes" id="UP000006242"/>
    </source>
</evidence>
<keyword evidence="3" id="KW-1185">Reference proteome</keyword>
<organism evidence="2 3">
    <name type="scientific">Salinisphaera shabanensis E1L3A</name>
    <dbReference type="NCBI Taxonomy" id="1033802"/>
    <lineage>
        <taxon>Bacteria</taxon>
        <taxon>Pseudomonadati</taxon>
        <taxon>Pseudomonadota</taxon>
        <taxon>Gammaproteobacteria</taxon>
        <taxon>Salinisphaerales</taxon>
        <taxon>Salinisphaeraceae</taxon>
        <taxon>Salinisphaera</taxon>
    </lineage>
</organism>
<reference evidence="2 3" key="2">
    <citation type="journal article" date="2013" name="PLoS ONE">
        <title>INDIGO - INtegrated Data Warehouse of MIcrobial GenOmes with Examples from the Red Sea Extremophiles.</title>
        <authorList>
            <person name="Alam I."/>
            <person name="Antunes A."/>
            <person name="Kamau A.A."/>
            <person name="Ba Alawi W."/>
            <person name="Kalkatawi M."/>
            <person name="Stingl U."/>
            <person name="Bajic V.B."/>
        </authorList>
    </citation>
    <scope>NUCLEOTIDE SEQUENCE [LARGE SCALE GENOMIC DNA]</scope>
    <source>
        <strain evidence="2 3">E1L3A</strain>
    </source>
</reference>
<dbReference type="Proteomes" id="UP000006242">
    <property type="component" value="Unassembled WGS sequence"/>
</dbReference>
<protein>
    <submittedName>
        <fullName evidence="2">Lactoylglutathione lyase protein</fullName>
        <ecNumber evidence="2">4.4.1.5</ecNumber>
    </submittedName>
</protein>
<dbReference type="InterPro" id="IPR029068">
    <property type="entry name" value="Glyas_Bleomycin-R_OHBP_Dase"/>
</dbReference>
<proteinExistence type="predicted"/>
<gene>
    <name evidence="2" type="ORF">SSPSH_001819</name>
</gene>
<dbReference type="Pfam" id="PF00903">
    <property type="entry name" value="Glyoxalase"/>
    <property type="match status" value="1"/>
</dbReference>
<evidence type="ECO:0000313" key="2">
    <source>
        <dbReference type="EMBL" id="ERJ19211.1"/>
    </source>
</evidence>
<keyword evidence="2" id="KW-0456">Lyase</keyword>
<reference evidence="2 3" key="1">
    <citation type="journal article" date="2011" name="J. Bacteriol.">
        <title>Genome sequence of Salinisphaera shabanensis, a gammaproteobacterium from the harsh, variable environment of the brine-seawater interface of the Shaban Deep in the Red Sea.</title>
        <authorList>
            <person name="Antunes A."/>
            <person name="Alam I."/>
            <person name="Bajic V.B."/>
            <person name="Stingl U."/>
        </authorList>
    </citation>
    <scope>NUCLEOTIDE SEQUENCE [LARGE SCALE GENOMIC DNA]</scope>
    <source>
        <strain evidence="2 3">E1L3A</strain>
    </source>
</reference>
<evidence type="ECO:0000259" key="1">
    <source>
        <dbReference type="PROSITE" id="PS51819"/>
    </source>
</evidence>
<dbReference type="RefSeq" id="WP_006914802.1">
    <property type="nucleotide sequence ID" value="NZ_AFNV02000011.1"/>
</dbReference>
<dbReference type="Pfam" id="PF04250">
    <property type="entry name" value="DUF429"/>
    <property type="match status" value="1"/>
</dbReference>
<feature type="domain" description="VOC" evidence="1">
    <location>
        <begin position="5"/>
        <end position="114"/>
    </location>
</feature>
<sequence>MSIRQISAVTLFVTDMARSCAFYQGLGFELKFGGEDAGFSSFYAGESFVNLSAGDKARPGGGLTIFHVDDVDAQHARALAAGLKPDFAPADAPWDERYFHIRDPDGYTLSFATPLAEYRRHKRRLRECIGIDGCPGGWVAVSHEGAFVERDLSALLNRLAPAVVAIDMPIGLADEQQTRACDHAARQLLAGRRATSVFPTPVRAALLGRNHSEASAINAEYCGKRLSAQTYNLLPKIRELDDLLRRSAYWQARLHETHPEVSFAAMNAGEALTDPKHSATGHARRRELIAAHFGRDAFANARTLVSRQQANDDDIADAFACLFTAERIANDEHVTLPDAPEYDSEDLPMRIVY</sequence>
<dbReference type="STRING" id="1033802.SSPSH_001819"/>
<dbReference type="SUPFAM" id="SSF54593">
    <property type="entry name" value="Glyoxalase/Bleomycin resistance protein/Dihydroxybiphenyl dioxygenase"/>
    <property type="match status" value="1"/>
</dbReference>
<comment type="caution">
    <text evidence="2">The sequence shown here is derived from an EMBL/GenBank/DDBJ whole genome shotgun (WGS) entry which is preliminary data.</text>
</comment>
<dbReference type="PROSITE" id="PS51819">
    <property type="entry name" value="VOC"/>
    <property type="match status" value="1"/>
</dbReference>
<dbReference type="OrthoDB" id="9811476at2"/>
<dbReference type="InterPro" id="IPR004360">
    <property type="entry name" value="Glyas_Fos-R_dOase_dom"/>
</dbReference>
<accession>U2E607</accession>
<dbReference type="eggNOG" id="COG4923">
    <property type="taxonomic scope" value="Bacteria"/>
</dbReference>
<dbReference type="PANTHER" id="PTHR36503:SF3">
    <property type="entry name" value="BLR0126 PROTEIN"/>
    <property type="match status" value="1"/>
</dbReference>
<dbReference type="EMBL" id="AFNV02000011">
    <property type="protein sequence ID" value="ERJ19211.1"/>
    <property type="molecule type" value="Genomic_DNA"/>
</dbReference>